<dbReference type="OrthoDB" id="2942989at2"/>
<protein>
    <recommendedName>
        <fullName evidence="4">DUF3953 domain-containing protein</fullName>
    </recommendedName>
</protein>
<keyword evidence="1" id="KW-0472">Membrane</keyword>
<dbReference type="Pfam" id="PF13129">
    <property type="entry name" value="DUF3953"/>
    <property type="match status" value="1"/>
</dbReference>
<dbReference type="Proteomes" id="UP000050331">
    <property type="component" value="Chromosome"/>
</dbReference>
<feature type="transmembrane region" description="Helical" evidence="1">
    <location>
        <begin position="12"/>
        <end position="29"/>
    </location>
</feature>
<reference evidence="2 3" key="1">
    <citation type="submission" date="2016-01" db="EMBL/GenBank/DDBJ databases">
        <title>Complete genome sequence of strain Lentibacillus amyloliquefaciens LAM0015T isolated from saline sediment.</title>
        <authorList>
            <person name="Wang J.-L."/>
            <person name="He M.-X."/>
        </authorList>
    </citation>
    <scope>NUCLEOTIDE SEQUENCE [LARGE SCALE GENOMIC DNA]</scope>
    <source>
        <strain evidence="2 3">LAM0015</strain>
    </source>
</reference>
<gene>
    <name evidence="2" type="ORF">AOX59_06415</name>
</gene>
<evidence type="ECO:0000256" key="1">
    <source>
        <dbReference type="SAM" id="Phobius"/>
    </source>
</evidence>
<keyword evidence="1" id="KW-0812">Transmembrane</keyword>
<evidence type="ECO:0000313" key="3">
    <source>
        <dbReference type="Proteomes" id="UP000050331"/>
    </source>
</evidence>
<organism evidence="2 3">
    <name type="scientific">Lentibacillus amyloliquefaciens</name>
    <dbReference type="NCBI Taxonomy" id="1472767"/>
    <lineage>
        <taxon>Bacteria</taxon>
        <taxon>Bacillati</taxon>
        <taxon>Bacillota</taxon>
        <taxon>Bacilli</taxon>
        <taxon>Bacillales</taxon>
        <taxon>Bacillaceae</taxon>
        <taxon>Lentibacillus</taxon>
    </lineage>
</organism>
<dbReference type="STRING" id="1472767.AOX59_06415"/>
<keyword evidence="1" id="KW-1133">Transmembrane helix</keyword>
<dbReference type="EMBL" id="CP013862">
    <property type="protein sequence ID" value="ALX50558.1"/>
    <property type="molecule type" value="Genomic_DNA"/>
</dbReference>
<evidence type="ECO:0000313" key="2">
    <source>
        <dbReference type="EMBL" id="ALX50558.1"/>
    </source>
</evidence>
<dbReference type="InterPro" id="IPR025018">
    <property type="entry name" value="DUF3953"/>
</dbReference>
<evidence type="ECO:0008006" key="4">
    <source>
        <dbReference type="Google" id="ProtNLM"/>
    </source>
</evidence>
<keyword evidence="3" id="KW-1185">Reference proteome</keyword>
<name>A0A0U4FPG4_9BACI</name>
<dbReference type="AlphaFoldDB" id="A0A0U4FPG4"/>
<dbReference type="KEGG" id="lao:AOX59_06415"/>
<sequence length="59" mass="6652">MLITKDFEFIPYLALVVGITFLITGVVELKEDKRAFSGYMSIIVSLFIFFASILGFVLN</sequence>
<feature type="transmembrane region" description="Helical" evidence="1">
    <location>
        <begin position="36"/>
        <end position="58"/>
    </location>
</feature>
<accession>A0A0U4FPG4</accession>
<proteinExistence type="predicted"/>